<dbReference type="Proteomes" id="UP001162834">
    <property type="component" value="Chromosome"/>
</dbReference>
<dbReference type="EMBL" id="CP087164">
    <property type="protein sequence ID" value="UGS36858.1"/>
    <property type="molecule type" value="Genomic_DNA"/>
</dbReference>
<feature type="domain" description="Pyridoxamine 5'-phosphate oxidase N-terminal" evidence="1">
    <location>
        <begin position="9"/>
        <end position="125"/>
    </location>
</feature>
<reference evidence="2" key="1">
    <citation type="journal article" date="2022" name="Int. J. Syst. Evol. Microbiol.">
        <title>Pseudomonas aegrilactucae sp. nov. and Pseudomonas morbosilactucae sp. nov., pathogens causing bacterial rot of lettuce in Japan.</title>
        <authorList>
            <person name="Sawada H."/>
            <person name="Fujikawa T."/>
            <person name="Satou M."/>
        </authorList>
    </citation>
    <scope>NUCLEOTIDE SEQUENCE</scope>
    <source>
        <strain evidence="2">0166_1</strain>
    </source>
</reference>
<dbReference type="AlphaFoldDB" id="A0A9E6XZ50"/>
<accession>A0A9E6XZ50</accession>
<dbReference type="RefSeq" id="WP_259310922.1">
    <property type="nucleotide sequence ID" value="NZ_CP087164.1"/>
</dbReference>
<sequence length="159" mass="16645">MTTPPALRLDPHVVAFLARGVAIVAATRDADLQPEITRAWGPAVAQDGAAVTLCLGDPPGARTRANLERNGAIAATFSLPTTYRGVQLKGTATAVGEPTETDLERMREHVAAFADEVAQVGIAPGRAMRFLDDRVLAVTFTVAEVYDQTPGPRAGAVLG</sequence>
<dbReference type="SUPFAM" id="SSF50475">
    <property type="entry name" value="FMN-binding split barrel"/>
    <property type="match status" value="1"/>
</dbReference>
<evidence type="ECO:0000313" key="2">
    <source>
        <dbReference type="EMBL" id="UGS36858.1"/>
    </source>
</evidence>
<dbReference type="KEGG" id="sbae:DSM104329_03269"/>
<dbReference type="InterPro" id="IPR012349">
    <property type="entry name" value="Split_barrel_FMN-bd"/>
</dbReference>
<protein>
    <recommendedName>
        <fullName evidence="1">Pyridoxamine 5'-phosphate oxidase N-terminal domain-containing protein</fullName>
    </recommendedName>
</protein>
<dbReference type="InterPro" id="IPR011576">
    <property type="entry name" value="Pyridox_Oxase_N"/>
</dbReference>
<evidence type="ECO:0000313" key="3">
    <source>
        <dbReference type="Proteomes" id="UP001162834"/>
    </source>
</evidence>
<proteinExistence type="predicted"/>
<evidence type="ECO:0000259" key="1">
    <source>
        <dbReference type="Pfam" id="PF01243"/>
    </source>
</evidence>
<dbReference type="Gene3D" id="2.30.110.10">
    <property type="entry name" value="Electron Transport, Fmn-binding Protein, Chain A"/>
    <property type="match status" value="1"/>
</dbReference>
<name>A0A9E6XZ50_9ACTN</name>
<dbReference type="Pfam" id="PF01243">
    <property type="entry name" value="PNPOx_N"/>
    <property type="match status" value="1"/>
</dbReference>
<gene>
    <name evidence="2" type="ORF">DSM104329_03269</name>
</gene>
<organism evidence="2 3">
    <name type="scientific">Capillimicrobium parvum</name>
    <dbReference type="NCBI Taxonomy" id="2884022"/>
    <lineage>
        <taxon>Bacteria</taxon>
        <taxon>Bacillati</taxon>
        <taxon>Actinomycetota</taxon>
        <taxon>Thermoleophilia</taxon>
        <taxon>Solirubrobacterales</taxon>
        <taxon>Capillimicrobiaceae</taxon>
        <taxon>Capillimicrobium</taxon>
    </lineage>
</organism>
<keyword evidence="3" id="KW-1185">Reference proteome</keyword>